<dbReference type="SUPFAM" id="SSF52058">
    <property type="entry name" value="L domain-like"/>
    <property type="match status" value="1"/>
</dbReference>
<dbReference type="AlphaFoldDB" id="A0AA36HWF0"/>
<protein>
    <recommendedName>
        <fullName evidence="2">Leucine-rich repeat-containing protein 51</fullName>
    </recommendedName>
</protein>
<comment type="caution">
    <text evidence="7">The sequence shown here is derived from an EMBL/GenBank/DDBJ whole genome shotgun (WGS) entry which is preliminary data.</text>
</comment>
<dbReference type="PANTHER" id="PTHR46545">
    <property type="entry name" value="LEUCINE-RICH REPEAT-CONTAINING PROTEIN 51"/>
    <property type="match status" value="1"/>
</dbReference>
<dbReference type="PROSITE" id="PS51450">
    <property type="entry name" value="LRR"/>
    <property type="match status" value="1"/>
</dbReference>
<name>A0AA36HWF0_9DINO</name>
<dbReference type="InterPro" id="IPR032675">
    <property type="entry name" value="LRR_dom_sf"/>
</dbReference>
<dbReference type="EMBL" id="CAUJNA010000321">
    <property type="protein sequence ID" value="CAJ1375438.1"/>
    <property type="molecule type" value="Genomic_DNA"/>
</dbReference>
<evidence type="ECO:0000256" key="3">
    <source>
        <dbReference type="ARBA" id="ARBA00022490"/>
    </source>
</evidence>
<evidence type="ECO:0000256" key="5">
    <source>
        <dbReference type="ARBA" id="ARBA00022737"/>
    </source>
</evidence>
<evidence type="ECO:0000256" key="1">
    <source>
        <dbReference type="ARBA" id="ARBA00004496"/>
    </source>
</evidence>
<evidence type="ECO:0000256" key="4">
    <source>
        <dbReference type="ARBA" id="ARBA00022614"/>
    </source>
</evidence>
<dbReference type="Proteomes" id="UP001178507">
    <property type="component" value="Unassembled WGS sequence"/>
</dbReference>
<dbReference type="GO" id="GO:0005737">
    <property type="term" value="C:cytoplasm"/>
    <property type="evidence" value="ECO:0007669"/>
    <property type="project" value="UniProtKB-SubCell"/>
</dbReference>
<gene>
    <name evidence="7" type="ORF">EVOR1521_LOCUS4710</name>
</gene>
<feature type="region of interest" description="Disordered" evidence="6">
    <location>
        <begin position="32"/>
        <end position="77"/>
    </location>
</feature>
<reference evidence="7" key="1">
    <citation type="submission" date="2023-08" db="EMBL/GenBank/DDBJ databases">
        <authorList>
            <person name="Chen Y."/>
            <person name="Shah S."/>
            <person name="Dougan E. K."/>
            <person name="Thang M."/>
            <person name="Chan C."/>
        </authorList>
    </citation>
    <scope>NUCLEOTIDE SEQUENCE</scope>
</reference>
<proteinExistence type="predicted"/>
<feature type="compositionally biased region" description="Basic and acidic residues" evidence="6">
    <location>
        <begin position="32"/>
        <end position="57"/>
    </location>
</feature>
<evidence type="ECO:0000313" key="8">
    <source>
        <dbReference type="Proteomes" id="UP001178507"/>
    </source>
</evidence>
<evidence type="ECO:0000256" key="6">
    <source>
        <dbReference type="SAM" id="MobiDB-lite"/>
    </source>
</evidence>
<feature type="compositionally biased region" description="Low complexity" evidence="6">
    <location>
        <begin position="60"/>
        <end position="70"/>
    </location>
</feature>
<accession>A0AA36HWF0</accession>
<dbReference type="PANTHER" id="PTHR46545:SF1">
    <property type="entry name" value="LEUCINE-RICH REPEAT-CONTAINING PROTEIN 51"/>
    <property type="match status" value="1"/>
</dbReference>
<sequence length="233" mass="26019">MVMAQGQDRKEVVLVANAPPLDYSFKELRSCAELETEEPRSGTKRTAESKEANEAQADRSPSSPTSPTSPVKAGEPKMRILVRKVTTSVKLNNNMLETISGLPAALEFCLPNPLLNLQWLDISFNQLVTVEPELLRFHNLKALYMHGNCITRLAAVDRLRKMPKLLSLTMNGNPIESNKIYRVYVVGALGSLRSLDHSTITDDEASNAAAWFEGHLVRMKKRREEMALQNNDS</sequence>
<comment type="subcellular location">
    <subcellularLocation>
        <location evidence="1">Cytoplasm</location>
    </subcellularLocation>
</comment>
<keyword evidence="8" id="KW-1185">Reference proteome</keyword>
<keyword evidence="4" id="KW-0433">Leucine-rich repeat</keyword>
<dbReference type="Gene3D" id="3.80.10.10">
    <property type="entry name" value="Ribonuclease Inhibitor"/>
    <property type="match status" value="1"/>
</dbReference>
<keyword evidence="3" id="KW-0963">Cytoplasm</keyword>
<evidence type="ECO:0000256" key="2">
    <source>
        <dbReference type="ARBA" id="ARBA00014223"/>
    </source>
</evidence>
<dbReference type="Pfam" id="PF14580">
    <property type="entry name" value="LRR_9"/>
    <property type="match status" value="1"/>
</dbReference>
<organism evidence="7 8">
    <name type="scientific">Effrenium voratum</name>
    <dbReference type="NCBI Taxonomy" id="2562239"/>
    <lineage>
        <taxon>Eukaryota</taxon>
        <taxon>Sar</taxon>
        <taxon>Alveolata</taxon>
        <taxon>Dinophyceae</taxon>
        <taxon>Suessiales</taxon>
        <taxon>Symbiodiniaceae</taxon>
        <taxon>Effrenium</taxon>
    </lineage>
</organism>
<evidence type="ECO:0000313" key="7">
    <source>
        <dbReference type="EMBL" id="CAJ1375438.1"/>
    </source>
</evidence>
<keyword evidence="5" id="KW-0677">Repeat</keyword>
<dbReference type="InterPro" id="IPR001611">
    <property type="entry name" value="Leu-rich_rpt"/>
</dbReference>